<dbReference type="PROSITE" id="PS00095">
    <property type="entry name" value="C5_MTASE_2"/>
    <property type="match status" value="1"/>
</dbReference>
<dbReference type="InterPro" id="IPR029063">
    <property type="entry name" value="SAM-dependent_MTases_sf"/>
</dbReference>
<feature type="active site" evidence="7">
    <location>
        <position position="85"/>
    </location>
</feature>
<dbReference type="Pfam" id="PF00145">
    <property type="entry name" value="DNA_methylase"/>
    <property type="match status" value="1"/>
</dbReference>
<comment type="similarity">
    <text evidence="7 8">Belongs to the class I-like SAM-binding methyltransferase superfamily. C5-methyltransferase family.</text>
</comment>
<keyword evidence="3 7" id="KW-0949">S-adenosyl-L-methionine</keyword>
<keyword evidence="2 7" id="KW-0808">Transferase</keyword>
<evidence type="ECO:0000256" key="8">
    <source>
        <dbReference type="RuleBase" id="RU000416"/>
    </source>
</evidence>
<dbReference type="GO" id="GO:0008168">
    <property type="term" value="F:methyltransferase activity"/>
    <property type="evidence" value="ECO:0007669"/>
    <property type="project" value="UniProtKB-KW"/>
</dbReference>
<evidence type="ECO:0000256" key="6">
    <source>
        <dbReference type="ARBA" id="ARBA00042810"/>
    </source>
</evidence>
<evidence type="ECO:0000256" key="2">
    <source>
        <dbReference type="ARBA" id="ARBA00022679"/>
    </source>
</evidence>
<dbReference type="PANTHER" id="PTHR46098">
    <property type="entry name" value="TRNA (CYTOSINE(38)-C(5))-METHYLTRANSFERASE"/>
    <property type="match status" value="1"/>
</dbReference>
<dbReference type="PRINTS" id="PR00105">
    <property type="entry name" value="C5METTRFRASE"/>
</dbReference>
<dbReference type="PROSITE" id="PS51679">
    <property type="entry name" value="SAM_MT_C5"/>
    <property type="match status" value="1"/>
</dbReference>
<dbReference type="Proteomes" id="UP001347796">
    <property type="component" value="Unassembled WGS sequence"/>
</dbReference>
<evidence type="ECO:0000313" key="10">
    <source>
        <dbReference type="Proteomes" id="UP001347796"/>
    </source>
</evidence>
<gene>
    <name evidence="9" type="ORF">SNE40_000856</name>
</gene>
<dbReference type="InterPro" id="IPR050750">
    <property type="entry name" value="C5-MTase"/>
</dbReference>
<evidence type="ECO:0000256" key="7">
    <source>
        <dbReference type="PROSITE-ProRule" id="PRU01016"/>
    </source>
</evidence>
<comment type="caution">
    <text evidence="9">The sequence shown here is derived from an EMBL/GenBank/DDBJ whole genome shotgun (WGS) entry which is preliminary data.</text>
</comment>
<evidence type="ECO:0000256" key="5">
    <source>
        <dbReference type="ARBA" id="ARBA00039681"/>
    </source>
</evidence>
<organism evidence="9 10">
    <name type="scientific">Patella caerulea</name>
    <name type="common">Rayed Mediterranean limpet</name>
    <dbReference type="NCBI Taxonomy" id="87958"/>
    <lineage>
        <taxon>Eukaryota</taxon>
        <taxon>Metazoa</taxon>
        <taxon>Spiralia</taxon>
        <taxon>Lophotrochozoa</taxon>
        <taxon>Mollusca</taxon>
        <taxon>Gastropoda</taxon>
        <taxon>Patellogastropoda</taxon>
        <taxon>Patelloidea</taxon>
        <taxon>Patellidae</taxon>
        <taxon>Patella</taxon>
    </lineage>
</organism>
<dbReference type="EC" id="2.1.1.204" evidence="4"/>
<dbReference type="EMBL" id="JAZGQO010000001">
    <property type="protein sequence ID" value="KAK6195420.1"/>
    <property type="molecule type" value="Genomic_DNA"/>
</dbReference>
<proteinExistence type="inferred from homology"/>
<evidence type="ECO:0000313" key="9">
    <source>
        <dbReference type="EMBL" id="KAK6195420.1"/>
    </source>
</evidence>
<dbReference type="SUPFAM" id="SSF53335">
    <property type="entry name" value="S-adenosyl-L-methionine-dependent methyltransferases"/>
    <property type="match status" value="1"/>
</dbReference>
<protein>
    <recommendedName>
        <fullName evidence="5">tRNA (cytosine(38)-C(5))-methyltransferase</fullName>
        <ecNumber evidence="4">2.1.1.204</ecNumber>
    </recommendedName>
    <alternativeName>
        <fullName evidence="6">DNA (cytosine-5)-methyltransferase-like protein 2</fullName>
    </alternativeName>
</protein>
<sequence>MAAPIELHEFRVLELYSGIGGMHYALKQSGVNFKVVTAIDINTTANEIYRHNIQSVELKSVGIEKITLEQFEKWNINIILMSPPCQPFTRIGNKKDVCDIRTQSFLHVLDLIDKAKNKPQNILVENVKGFELSEARQYLINTLQENGYYFQEFLLTPLQFGIPNCRLRYYLIAKSKCFNFEVTDKPITEIPNCPDDWLAYNNLENEKDLQTNTLVECESKWQHLEDCEQNIHQEELEDHVISDKCLKLEHFLEKKSTDYFQDYLVEEKNFKWFIIMDIVHPGLKKTMCFTKRYGHYINGSGPIIQMSNNVLEFKDACELKSKTVSKNSREFWQDEEMEIIRKLKLRYFTPREVANLLCFPNDFDFPPNLNRIQLYRCLGNSLNVYVVSLLIKLMLM</sequence>
<dbReference type="InterPro" id="IPR031303">
    <property type="entry name" value="C5_meth_CS"/>
</dbReference>
<dbReference type="GO" id="GO:0032259">
    <property type="term" value="P:methylation"/>
    <property type="evidence" value="ECO:0007669"/>
    <property type="project" value="UniProtKB-KW"/>
</dbReference>
<dbReference type="Gene3D" id="3.90.120.10">
    <property type="entry name" value="DNA Methylase, subunit A, domain 2"/>
    <property type="match status" value="1"/>
</dbReference>
<reference evidence="9 10" key="1">
    <citation type="submission" date="2024-01" db="EMBL/GenBank/DDBJ databases">
        <title>The genome of the rayed Mediterranean limpet Patella caerulea (Linnaeus, 1758).</title>
        <authorList>
            <person name="Anh-Thu Weber A."/>
            <person name="Halstead-Nussloch G."/>
        </authorList>
    </citation>
    <scope>NUCLEOTIDE SEQUENCE [LARGE SCALE GENOMIC DNA]</scope>
    <source>
        <strain evidence="9">AATW-2023a</strain>
        <tissue evidence="9">Whole specimen</tissue>
    </source>
</reference>
<dbReference type="AlphaFoldDB" id="A0AAN8KCT4"/>
<evidence type="ECO:0000256" key="1">
    <source>
        <dbReference type="ARBA" id="ARBA00022603"/>
    </source>
</evidence>
<evidence type="ECO:0000256" key="4">
    <source>
        <dbReference type="ARBA" id="ARBA00039081"/>
    </source>
</evidence>
<dbReference type="InterPro" id="IPR001525">
    <property type="entry name" value="C5_MeTfrase"/>
</dbReference>
<keyword evidence="10" id="KW-1185">Reference proteome</keyword>
<accession>A0AAN8KCT4</accession>
<dbReference type="NCBIfam" id="TIGR00675">
    <property type="entry name" value="dcm"/>
    <property type="match status" value="1"/>
</dbReference>
<dbReference type="PANTHER" id="PTHR46098:SF1">
    <property type="entry name" value="TRNA (CYTOSINE(38)-C(5))-METHYLTRANSFERASE"/>
    <property type="match status" value="1"/>
</dbReference>
<dbReference type="Gene3D" id="3.40.50.150">
    <property type="entry name" value="Vaccinia Virus protein VP39"/>
    <property type="match status" value="1"/>
</dbReference>
<evidence type="ECO:0000256" key="3">
    <source>
        <dbReference type="ARBA" id="ARBA00022691"/>
    </source>
</evidence>
<keyword evidence="1 7" id="KW-0489">Methyltransferase</keyword>
<dbReference type="GO" id="GO:0005634">
    <property type="term" value="C:nucleus"/>
    <property type="evidence" value="ECO:0007669"/>
    <property type="project" value="TreeGrafter"/>
</dbReference>
<name>A0AAN8KCT4_PATCE</name>